<feature type="compositionally biased region" description="Polar residues" evidence="11">
    <location>
        <begin position="689"/>
        <end position="707"/>
    </location>
</feature>
<dbReference type="SUPFAM" id="SSF57716">
    <property type="entry name" value="Glucocorticoid receptor-like (DNA-binding domain)"/>
    <property type="match status" value="1"/>
</dbReference>
<dbReference type="Gene3D" id="3.30.1740.10">
    <property type="entry name" value="Zinc finger, PARP-type"/>
    <property type="match status" value="1"/>
</dbReference>
<dbReference type="InterPro" id="IPR050628">
    <property type="entry name" value="SNF2_RAD54_helicase_TF"/>
</dbReference>
<dbReference type="PROSITE" id="PS50089">
    <property type="entry name" value="ZF_RING_2"/>
    <property type="match status" value="1"/>
</dbReference>
<feature type="region of interest" description="Disordered" evidence="11">
    <location>
        <begin position="78"/>
        <end position="247"/>
    </location>
</feature>
<sequence length="1354" mass="151690">MSNQQPKVGDTVWVEVGTANKNEMPATILALNQSCDEEGQEEKKGNEDSPSNKTGFLVEFMDGGQYVVPASNCRYINGETEGRSRRRSTRTSSYFGKDVAMDIDGSSDVATKEKGKDKATHEATKAKFEGTLGSKVISSSVRKVLDDENKDDVMEVDEESKSSKKRKSSSNSTKKQGNTGGKKTKKVKQEEPRKPDPEEVKAPKKAKKAAPKKKSTKASKPMLTEESVAKSKPKKKVTKKKNSIPKAKQDAIDAVESGAIDGCGGLNQGSTFVIEYAKTGRSTCKRCDVRIQKNEIRVGHRPLFRGKPGYQIYKHLKCIVFSEEIQCAEDVAGYENLTEDDYCALAARVDESAKEVEMEKEELEPDELVQKQFQGEFRDAPKGMTANLLPFQKEGASWMYNQETSCPEVRGGILADEMGMGKTLQTIVTILDNRPKLQRAIPGGKYPAGFDKKELDKEESLWNEGLKDWEHEMKMCDVHESILPRSKAGEPEGGAAGTLVVCPVIALTQWKNEIEKFCEKNALSVATYHGPDRQKLMSRSLLCKYDVVLTTYQVLEADFRKMVSPNKVRCPNCGAKFKVDKLRVHLKYFCGEGAQRTEAQARTIRNSERDNDTNHHVSNRGQNSRRGGSTGKRTKSTPHKKNAMKVKKFDDYDSESDLSIASDVEEIKKRGKSPRGAAAKAREKLKVSDIQTMSDGDDAYSSNSDAGYSSEDEEDSATDNPVLKRSIARQAQALKKAKSKKKTFSSGKKNEKKKKFKDEPDYSSSEEEDSKKKGKKTFGGKNKKKKSFTKKKKVKGKKKFKDEPSDSSSSSSPDDESMNSDRDPLDDIDMDKLVAEAMAGASMSILHSVSWWRVVLDEAHMIKSRSSQTSAAAFALIALHRWALSGTPLQNRVGEFYSLIRFLRLDPMAHYMCKSKDCDCKQIHYRMLHGKCKDCGHSSIHHFSHFNKHILNPIQRDGYSGDGRRAMFTLKNEVLDKCLLRRTKETRAEDMNLPPRIVIIKGLRLHPVEEDFYNALYTQTTSQFNDYADTGTLLNNYAHIFDLLMRMRQSVAHPYLVLHSKKATSNSSNVTNGRTECHLCDEAPSERVVSTCCTTAFCKSCVIEYMETAVGNDVSCPQCSNAFSIDLNNIHEDDQEVSSPRKNERVSTVGLPSLKELRHVASGSILRRIDLTKFATSTKIEALVKELISMRKNSPGSKAIVFSQFVNMLDLIRWRLHSDPFLSEIGLEARALHGGMDVKARDQTLKEFKEDPNVRVLMMSLKAGGVALNLTVANHIYLMDPWWNPAAELQAIDRTHRLGQYRPIRAVRFICENTVEERILQLQEKKRLVFDGTVGRDAGSLKMLTVDDMKSLFT</sequence>
<dbReference type="Gene3D" id="3.40.50.10810">
    <property type="entry name" value="Tandem AAA-ATPase domain"/>
    <property type="match status" value="3"/>
</dbReference>
<evidence type="ECO:0000256" key="5">
    <source>
        <dbReference type="ARBA" id="ARBA00022801"/>
    </source>
</evidence>
<feature type="region of interest" description="Disordered" evidence="11">
    <location>
        <begin position="667"/>
        <end position="826"/>
    </location>
</feature>
<evidence type="ECO:0000256" key="3">
    <source>
        <dbReference type="ARBA" id="ARBA00022741"/>
    </source>
</evidence>
<proteinExistence type="predicted"/>
<dbReference type="PANTHER" id="PTHR45626">
    <property type="entry name" value="TRANSCRIPTION TERMINATION FACTOR 2-RELATED"/>
    <property type="match status" value="1"/>
</dbReference>
<dbReference type="Pfam" id="PF00176">
    <property type="entry name" value="SNF2-rel_dom"/>
    <property type="match status" value="2"/>
</dbReference>
<keyword evidence="4 10" id="KW-0863">Zinc-finger</keyword>
<evidence type="ECO:0000256" key="9">
    <source>
        <dbReference type="ARBA" id="ARBA00023242"/>
    </source>
</evidence>
<dbReference type="GO" id="GO:0008094">
    <property type="term" value="F:ATP-dependent activity, acting on DNA"/>
    <property type="evidence" value="ECO:0007669"/>
    <property type="project" value="TreeGrafter"/>
</dbReference>
<accession>A0AAD3CI73</accession>
<feature type="region of interest" description="Disordered" evidence="11">
    <location>
        <begin position="599"/>
        <end position="648"/>
    </location>
</feature>
<evidence type="ECO:0000313" key="16">
    <source>
        <dbReference type="Proteomes" id="UP001054902"/>
    </source>
</evidence>
<dbReference type="InterPro" id="IPR001841">
    <property type="entry name" value="Znf_RING"/>
</dbReference>
<evidence type="ECO:0000256" key="7">
    <source>
        <dbReference type="ARBA" id="ARBA00022833"/>
    </source>
</evidence>
<evidence type="ECO:0000256" key="4">
    <source>
        <dbReference type="ARBA" id="ARBA00022771"/>
    </source>
</evidence>
<feature type="compositionally biased region" description="Basic and acidic residues" evidence="11">
    <location>
        <begin position="605"/>
        <end position="615"/>
    </location>
</feature>
<dbReference type="SMART" id="SM00490">
    <property type="entry name" value="HELICc"/>
    <property type="match status" value="1"/>
</dbReference>
<keyword evidence="2" id="KW-0479">Metal-binding</keyword>
<dbReference type="SUPFAM" id="SSF57850">
    <property type="entry name" value="RING/U-box"/>
    <property type="match status" value="1"/>
</dbReference>
<dbReference type="GO" id="GO:0005524">
    <property type="term" value="F:ATP binding"/>
    <property type="evidence" value="ECO:0007669"/>
    <property type="project" value="UniProtKB-KW"/>
</dbReference>
<gene>
    <name evidence="15" type="ORF">CTEN210_03026</name>
</gene>
<dbReference type="SUPFAM" id="SSF52540">
    <property type="entry name" value="P-loop containing nucleoside triphosphate hydrolases"/>
    <property type="match status" value="3"/>
</dbReference>
<keyword evidence="7" id="KW-0862">Zinc</keyword>
<dbReference type="SMART" id="SM00487">
    <property type="entry name" value="DEXDc"/>
    <property type="match status" value="1"/>
</dbReference>
<dbReference type="InterPro" id="IPR036957">
    <property type="entry name" value="Znf_PARP_sf"/>
</dbReference>
<dbReference type="PANTHER" id="PTHR45626:SF12">
    <property type="entry name" value="DNA REPAIR PROTEIN RAD16"/>
    <property type="match status" value="1"/>
</dbReference>
<evidence type="ECO:0000256" key="10">
    <source>
        <dbReference type="PROSITE-ProRule" id="PRU00175"/>
    </source>
</evidence>
<dbReference type="PROSITE" id="PS51194">
    <property type="entry name" value="HELICASE_CTER"/>
    <property type="match status" value="1"/>
</dbReference>
<keyword evidence="9" id="KW-0539">Nucleus</keyword>
<dbReference type="GO" id="GO:0003677">
    <property type="term" value="F:DNA binding"/>
    <property type="evidence" value="ECO:0007669"/>
    <property type="project" value="InterPro"/>
</dbReference>
<dbReference type="GO" id="GO:0008270">
    <property type="term" value="F:zinc ion binding"/>
    <property type="evidence" value="ECO:0007669"/>
    <property type="project" value="UniProtKB-KW"/>
</dbReference>
<dbReference type="InterPro" id="IPR001510">
    <property type="entry name" value="Znf_PARP"/>
</dbReference>
<dbReference type="Gene3D" id="3.30.40.10">
    <property type="entry name" value="Zinc/RING finger domain, C3HC4 (zinc finger)"/>
    <property type="match status" value="1"/>
</dbReference>
<feature type="domain" description="PARP-type" evidence="12">
    <location>
        <begin position="272"/>
        <end position="353"/>
    </location>
</feature>
<feature type="compositionally biased region" description="Basic and acidic residues" evidence="11">
    <location>
        <begin position="110"/>
        <end position="128"/>
    </location>
</feature>
<dbReference type="InterPro" id="IPR001650">
    <property type="entry name" value="Helicase_C-like"/>
</dbReference>
<evidence type="ECO:0000259" key="14">
    <source>
        <dbReference type="PROSITE" id="PS51194"/>
    </source>
</evidence>
<evidence type="ECO:0000259" key="13">
    <source>
        <dbReference type="PROSITE" id="PS50089"/>
    </source>
</evidence>
<dbReference type="SMART" id="SM01336">
    <property type="entry name" value="zf-PARP"/>
    <property type="match status" value="1"/>
</dbReference>
<evidence type="ECO:0000313" key="15">
    <source>
        <dbReference type="EMBL" id="GFH46552.1"/>
    </source>
</evidence>
<dbReference type="Proteomes" id="UP001054902">
    <property type="component" value="Unassembled WGS sequence"/>
</dbReference>
<name>A0AAD3CI73_9STRA</name>
<keyword evidence="8" id="KW-0067">ATP-binding</keyword>
<evidence type="ECO:0000256" key="1">
    <source>
        <dbReference type="ARBA" id="ARBA00004123"/>
    </source>
</evidence>
<evidence type="ECO:0000259" key="12">
    <source>
        <dbReference type="PROSITE" id="PS50064"/>
    </source>
</evidence>
<evidence type="ECO:0000256" key="11">
    <source>
        <dbReference type="SAM" id="MobiDB-lite"/>
    </source>
</evidence>
<dbReference type="Pfam" id="PF00645">
    <property type="entry name" value="zf-PARP"/>
    <property type="match status" value="1"/>
</dbReference>
<keyword evidence="3" id="KW-0547">Nucleotide-binding</keyword>
<dbReference type="CDD" id="cd18008">
    <property type="entry name" value="DEXDc_SHPRH-like"/>
    <property type="match status" value="1"/>
</dbReference>
<dbReference type="PROSITE" id="PS50064">
    <property type="entry name" value="ZF_PARP_2"/>
    <property type="match status" value="1"/>
</dbReference>
<feature type="compositionally biased region" description="Basic residues" evidence="11">
    <location>
        <begin position="632"/>
        <end position="646"/>
    </location>
</feature>
<feature type="compositionally biased region" description="Basic and acidic residues" evidence="11">
    <location>
        <begin position="143"/>
        <end position="153"/>
    </location>
</feature>
<dbReference type="InterPro" id="IPR000330">
    <property type="entry name" value="SNF2_N"/>
</dbReference>
<dbReference type="InterPro" id="IPR014001">
    <property type="entry name" value="Helicase_ATP-bd"/>
</dbReference>
<feature type="domain" description="RING-type" evidence="13">
    <location>
        <begin position="1077"/>
        <end position="1120"/>
    </location>
</feature>
<dbReference type="InterPro" id="IPR013083">
    <property type="entry name" value="Znf_RING/FYVE/PHD"/>
</dbReference>
<feature type="compositionally biased region" description="Basic and acidic residues" evidence="11">
    <location>
        <begin position="187"/>
        <end position="202"/>
    </location>
</feature>
<evidence type="ECO:0000256" key="6">
    <source>
        <dbReference type="ARBA" id="ARBA00022806"/>
    </source>
</evidence>
<feature type="compositionally biased region" description="Basic residues" evidence="11">
    <location>
        <begin position="231"/>
        <end position="243"/>
    </location>
</feature>
<keyword evidence="5" id="KW-0378">Hydrolase</keyword>
<dbReference type="InterPro" id="IPR038718">
    <property type="entry name" value="SNF2-like_sf"/>
</dbReference>
<comment type="caution">
    <text evidence="15">The sequence shown here is derived from an EMBL/GenBank/DDBJ whole genome shotgun (WGS) entry which is preliminary data.</text>
</comment>
<dbReference type="InterPro" id="IPR027417">
    <property type="entry name" value="P-loop_NTPase"/>
</dbReference>
<dbReference type="GO" id="GO:0005634">
    <property type="term" value="C:nucleus"/>
    <property type="evidence" value="ECO:0007669"/>
    <property type="project" value="UniProtKB-SubCell"/>
</dbReference>
<evidence type="ECO:0000256" key="8">
    <source>
        <dbReference type="ARBA" id="ARBA00022840"/>
    </source>
</evidence>
<dbReference type="InterPro" id="IPR049730">
    <property type="entry name" value="SNF2/RAD54-like_C"/>
</dbReference>
<evidence type="ECO:0000256" key="2">
    <source>
        <dbReference type="ARBA" id="ARBA00022723"/>
    </source>
</evidence>
<organism evidence="15 16">
    <name type="scientific">Chaetoceros tenuissimus</name>
    <dbReference type="NCBI Taxonomy" id="426638"/>
    <lineage>
        <taxon>Eukaryota</taxon>
        <taxon>Sar</taxon>
        <taxon>Stramenopiles</taxon>
        <taxon>Ochrophyta</taxon>
        <taxon>Bacillariophyta</taxon>
        <taxon>Coscinodiscophyceae</taxon>
        <taxon>Chaetocerotophycidae</taxon>
        <taxon>Chaetocerotales</taxon>
        <taxon>Chaetocerotaceae</taxon>
        <taxon>Chaetoceros</taxon>
    </lineage>
</organism>
<dbReference type="GO" id="GO:0016787">
    <property type="term" value="F:hydrolase activity"/>
    <property type="evidence" value="ECO:0007669"/>
    <property type="project" value="UniProtKB-KW"/>
</dbReference>
<feature type="compositionally biased region" description="Basic residues" evidence="11">
    <location>
        <begin position="203"/>
        <end position="217"/>
    </location>
</feature>
<feature type="region of interest" description="Disordered" evidence="11">
    <location>
        <begin position="32"/>
        <end position="55"/>
    </location>
</feature>
<dbReference type="GO" id="GO:0006289">
    <property type="term" value="P:nucleotide-excision repair"/>
    <property type="evidence" value="ECO:0007669"/>
    <property type="project" value="TreeGrafter"/>
</dbReference>
<dbReference type="Pfam" id="PF00271">
    <property type="entry name" value="Helicase_C"/>
    <property type="match status" value="1"/>
</dbReference>
<feature type="domain" description="Helicase C-terminal" evidence="14">
    <location>
        <begin position="1179"/>
        <end position="1341"/>
    </location>
</feature>
<keyword evidence="16" id="KW-1185">Reference proteome</keyword>
<dbReference type="Gene3D" id="3.40.50.300">
    <property type="entry name" value="P-loop containing nucleotide triphosphate hydrolases"/>
    <property type="match status" value="1"/>
</dbReference>
<dbReference type="CDD" id="cd18793">
    <property type="entry name" value="SF2_C_SNF"/>
    <property type="match status" value="1"/>
</dbReference>
<feature type="compositionally biased region" description="Basic residues" evidence="11">
    <location>
        <begin position="772"/>
        <end position="799"/>
    </location>
</feature>
<protein>
    <submittedName>
        <fullName evidence="15">DNA repair protein RAD16</fullName>
    </submittedName>
</protein>
<dbReference type="GO" id="GO:0004386">
    <property type="term" value="F:helicase activity"/>
    <property type="evidence" value="ECO:0007669"/>
    <property type="project" value="UniProtKB-KW"/>
</dbReference>
<comment type="subcellular location">
    <subcellularLocation>
        <location evidence="1">Nucleus</location>
    </subcellularLocation>
</comment>
<reference evidence="15 16" key="1">
    <citation type="journal article" date="2021" name="Sci. Rep.">
        <title>The genome of the diatom Chaetoceros tenuissimus carries an ancient integrated fragment of an extant virus.</title>
        <authorList>
            <person name="Hongo Y."/>
            <person name="Kimura K."/>
            <person name="Takaki Y."/>
            <person name="Yoshida Y."/>
            <person name="Baba S."/>
            <person name="Kobayashi G."/>
            <person name="Nagasaki K."/>
            <person name="Hano T."/>
            <person name="Tomaru Y."/>
        </authorList>
    </citation>
    <scope>NUCLEOTIDE SEQUENCE [LARGE SCALE GENOMIC DNA]</scope>
    <source>
        <strain evidence="15 16">NIES-3715</strain>
    </source>
</reference>
<keyword evidence="6" id="KW-0347">Helicase</keyword>
<dbReference type="EMBL" id="BLLK01000022">
    <property type="protein sequence ID" value="GFH46552.1"/>
    <property type="molecule type" value="Genomic_DNA"/>
</dbReference>